<dbReference type="Gene3D" id="3.30.710.10">
    <property type="entry name" value="Potassium Channel Kv1.1, Chain A"/>
    <property type="match status" value="1"/>
</dbReference>
<dbReference type="InterPro" id="IPR000210">
    <property type="entry name" value="BTB/POZ_dom"/>
</dbReference>
<proteinExistence type="predicted"/>
<dbReference type="PANTHER" id="PTHR45774:SF3">
    <property type="entry name" value="BTB (POZ) DOMAIN-CONTAINING 2B-RELATED"/>
    <property type="match status" value="1"/>
</dbReference>
<keyword evidence="3" id="KW-1185">Reference proteome</keyword>
<dbReference type="InterPro" id="IPR011705">
    <property type="entry name" value="BACK"/>
</dbReference>
<feature type="domain" description="BTB" evidence="1">
    <location>
        <begin position="69"/>
        <end position="137"/>
    </location>
</feature>
<dbReference type="PANTHER" id="PTHR45774">
    <property type="entry name" value="BTB/POZ DOMAIN-CONTAINING"/>
    <property type="match status" value="1"/>
</dbReference>
<dbReference type="SMART" id="SM00225">
    <property type="entry name" value="BTB"/>
    <property type="match status" value="1"/>
</dbReference>
<evidence type="ECO:0000313" key="2">
    <source>
        <dbReference type="EMBL" id="KAJ8870564.1"/>
    </source>
</evidence>
<dbReference type="Gene3D" id="1.25.40.420">
    <property type="match status" value="1"/>
</dbReference>
<dbReference type="SUPFAM" id="SSF54695">
    <property type="entry name" value="POZ domain"/>
    <property type="match status" value="1"/>
</dbReference>
<dbReference type="Pfam" id="PF00651">
    <property type="entry name" value="BTB"/>
    <property type="match status" value="1"/>
</dbReference>
<evidence type="ECO:0000313" key="3">
    <source>
        <dbReference type="Proteomes" id="UP001159363"/>
    </source>
</evidence>
<sequence length="359" mass="39480">MGSFPQVGLASANVALASPWRRKWRHGAIPSGAMSEDSFSVQELLRTVKGDHNGVLERMRRLLEEGSWSDVQLEVGRDPATVFRAHRLVLASASPALAALLYGPLAEPGPLRVPDVAPDAFRALLLYLYTDELIPSGVRDAMVAMRVACKYQLPHMSSRCSKYLSSMLSTENVCSVLEFARDVGDQTLAERCLQYLCQHADTVLKQPSFASVSLATLHLVLDQDRLVVASEADVVDAALRWAAEECRRRRLPARPSSKRDVLEEFLGKLRLLTLKANELVGVVGLKEVLSPEEYRDVLSYLVRPDSCELPPTICCSDSPRSTATALRSIGKPAMCAHCRSSLFTTYMGNFCPACKKATD</sequence>
<comment type="caution">
    <text evidence="2">The sequence shown here is derived from an EMBL/GenBank/DDBJ whole genome shotgun (WGS) entry which is preliminary data.</text>
</comment>
<accession>A0ABQ9GDU2</accession>
<organism evidence="2 3">
    <name type="scientific">Dryococelus australis</name>
    <dbReference type="NCBI Taxonomy" id="614101"/>
    <lineage>
        <taxon>Eukaryota</taxon>
        <taxon>Metazoa</taxon>
        <taxon>Ecdysozoa</taxon>
        <taxon>Arthropoda</taxon>
        <taxon>Hexapoda</taxon>
        <taxon>Insecta</taxon>
        <taxon>Pterygota</taxon>
        <taxon>Neoptera</taxon>
        <taxon>Polyneoptera</taxon>
        <taxon>Phasmatodea</taxon>
        <taxon>Verophasmatodea</taxon>
        <taxon>Anareolatae</taxon>
        <taxon>Phasmatidae</taxon>
        <taxon>Eurycanthinae</taxon>
        <taxon>Dryococelus</taxon>
    </lineage>
</organism>
<evidence type="ECO:0000259" key="1">
    <source>
        <dbReference type="PROSITE" id="PS50097"/>
    </source>
</evidence>
<dbReference type="SMART" id="SM00875">
    <property type="entry name" value="BACK"/>
    <property type="match status" value="1"/>
</dbReference>
<name>A0ABQ9GDU2_9NEOP</name>
<dbReference type="Pfam" id="PF07707">
    <property type="entry name" value="BACK"/>
    <property type="match status" value="1"/>
</dbReference>
<protein>
    <recommendedName>
        <fullName evidence="1">BTB domain-containing protein</fullName>
    </recommendedName>
</protein>
<dbReference type="InterPro" id="IPR011333">
    <property type="entry name" value="SKP1/BTB/POZ_sf"/>
</dbReference>
<dbReference type="PROSITE" id="PS50097">
    <property type="entry name" value="BTB"/>
    <property type="match status" value="1"/>
</dbReference>
<gene>
    <name evidence="2" type="ORF">PR048_029587</name>
</gene>
<dbReference type="EMBL" id="JARBHB010000013">
    <property type="protein sequence ID" value="KAJ8870564.1"/>
    <property type="molecule type" value="Genomic_DNA"/>
</dbReference>
<dbReference type="Proteomes" id="UP001159363">
    <property type="component" value="Chromosome 12"/>
</dbReference>
<reference evidence="2 3" key="1">
    <citation type="submission" date="2023-02" db="EMBL/GenBank/DDBJ databases">
        <title>LHISI_Scaffold_Assembly.</title>
        <authorList>
            <person name="Stuart O.P."/>
            <person name="Cleave R."/>
            <person name="Magrath M.J.L."/>
            <person name="Mikheyev A.S."/>
        </authorList>
    </citation>
    <scope>NUCLEOTIDE SEQUENCE [LARGE SCALE GENOMIC DNA]</scope>
    <source>
        <strain evidence="2">Daus_M_001</strain>
        <tissue evidence="2">Leg muscle</tissue>
    </source>
</reference>